<keyword evidence="3" id="KW-1185">Reference proteome</keyword>
<proteinExistence type="predicted"/>
<sequence>MKTYEIDWRLARCFIFVAAVNVVVSLLLLRTGSTPKGHAGSTVILQITTLVCVYALLAGAYGISVTRGAERVFSIMLCMMFFVMLNIEGKSQFLGLGLVSTSALGVVCGIVLLIVRAEPNRTSLCIVDLCSFALSRNSILFVAALLVYVLARTSERGLGRAPDIGWSWLLHQASLMSVMVLFLYAACPYIKRHADV</sequence>
<evidence type="ECO:0000313" key="3">
    <source>
        <dbReference type="Proteomes" id="UP001190825"/>
    </source>
</evidence>
<feature type="transmembrane region" description="Helical" evidence="1">
    <location>
        <begin position="71"/>
        <end position="87"/>
    </location>
</feature>
<dbReference type="EMBL" id="NBUC01000124">
    <property type="protein sequence ID" value="PLT98024.1"/>
    <property type="molecule type" value="Genomic_DNA"/>
</dbReference>
<reference evidence="2 3" key="1">
    <citation type="journal article" date="2018" name="FEMS Microbiol. Ecol.">
        <title>Co-invading symbiotic mutualists of Medicago polymorpha retain high ancestral diversity and contain diverse accessory genomes.</title>
        <authorList>
            <person name="Porter S.S."/>
            <person name="Faber-Hammond J.J."/>
            <person name="Friesen M.L."/>
        </authorList>
    </citation>
    <scope>NUCLEOTIDE SEQUENCE [LARGE SCALE GENOMIC DNA]</scope>
    <source>
        <strain evidence="2 3">Str16</strain>
    </source>
</reference>
<protein>
    <submittedName>
        <fullName evidence="2">Uncharacterized protein</fullName>
    </submittedName>
</protein>
<keyword evidence="1" id="KW-0812">Transmembrane</keyword>
<name>A0ABX4TGA8_9HYPH</name>
<feature type="transmembrane region" description="Helical" evidence="1">
    <location>
        <begin position="126"/>
        <end position="149"/>
    </location>
</feature>
<keyword evidence="1" id="KW-0472">Membrane</keyword>
<feature type="transmembrane region" description="Helical" evidence="1">
    <location>
        <begin position="43"/>
        <end position="64"/>
    </location>
</feature>
<dbReference type="RefSeq" id="WP_101778232.1">
    <property type="nucleotide sequence ID" value="NZ_NBUC01000124.1"/>
</dbReference>
<feature type="transmembrane region" description="Helical" evidence="1">
    <location>
        <begin position="12"/>
        <end position="31"/>
    </location>
</feature>
<keyword evidence="1" id="KW-1133">Transmembrane helix</keyword>
<evidence type="ECO:0000313" key="2">
    <source>
        <dbReference type="EMBL" id="PLT98024.1"/>
    </source>
</evidence>
<organism evidence="2 3">
    <name type="scientific">Sinorhizobium medicae</name>
    <dbReference type="NCBI Taxonomy" id="110321"/>
    <lineage>
        <taxon>Bacteria</taxon>
        <taxon>Pseudomonadati</taxon>
        <taxon>Pseudomonadota</taxon>
        <taxon>Alphaproteobacteria</taxon>
        <taxon>Hyphomicrobiales</taxon>
        <taxon>Rhizobiaceae</taxon>
        <taxon>Sinorhizobium/Ensifer group</taxon>
        <taxon>Sinorhizobium</taxon>
    </lineage>
</organism>
<evidence type="ECO:0000256" key="1">
    <source>
        <dbReference type="SAM" id="Phobius"/>
    </source>
</evidence>
<dbReference type="Proteomes" id="UP001190825">
    <property type="component" value="Unassembled WGS sequence"/>
</dbReference>
<accession>A0ABX4TGA8</accession>
<feature type="transmembrane region" description="Helical" evidence="1">
    <location>
        <begin position="93"/>
        <end position="114"/>
    </location>
</feature>
<feature type="transmembrane region" description="Helical" evidence="1">
    <location>
        <begin position="169"/>
        <end position="190"/>
    </location>
</feature>
<gene>
    <name evidence="2" type="ORF">BMJ33_24720</name>
</gene>
<comment type="caution">
    <text evidence="2">The sequence shown here is derived from an EMBL/GenBank/DDBJ whole genome shotgun (WGS) entry which is preliminary data.</text>
</comment>